<organism evidence="3">
    <name type="scientific">Amblyomma cajennense</name>
    <name type="common">Cayenne tick</name>
    <name type="synonym">Acarus cajennensis</name>
    <dbReference type="NCBI Taxonomy" id="34607"/>
    <lineage>
        <taxon>Eukaryota</taxon>
        <taxon>Metazoa</taxon>
        <taxon>Ecdysozoa</taxon>
        <taxon>Arthropoda</taxon>
        <taxon>Chelicerata</taxon>
        <taxon>Arachnida</taxon>
        <taxon>Acari</taxon>
        <taxon>Parasitiformes</taxon>
        <taxon>Ixodida</taxon>
        <taxon>Ixodoidea</taxon>
        <taxon>Ixodidae</taxon>
        <taxon>Amblyomminae</taxon>
        <taxon>Amblyomma</taxon>
    </lineage>
</organism>
<feature type="chain" id="PRO_5001514894" evidence="2">
    <location>
        <begin position="24"/>
        <end position="114"/>
    </location>
</feature>
<keyword evidence="2" id="KW-0732">Signal</keyword>
<reference evidence="3" key="1">
    <citation type="submission" date="2014-03" db="EMBL/GenBank/DDBJ databases">
        <title>The sialotranscriptome of Amblyomma triste, Amblyomma parvum and Amblyomma cajennense ticks, uncovered by 454-based RNA-seq.</title>
        <authorList>
            <person name="Garcia G.R."/>
            <person name="Gardinassi L.G."/>
            <person name="Ribeiro J.M."/>
            <person name="Anatriello E."/>
            <person name="Ferreira B.R."/>
            <person name="Moreira H.N."/>
            <person name="Mafra C."/>
            <person name="Olegario M.M."/>
            <person name="Szabo P.J."/>
            <person name="Miranda-Santos I.K."/>
            <person name="Maruyama S.R."/>
        </authorList>
    </citation>
    <scope>NUCLEOTIDE SEQUENCE</scope>
    <source>
        <strain evidence="3">Uberlandia</strain>
        <tissue evidence="3">Salivary glands</tissue>
    </source>
</reference>
<dbReference type="AlphaFoldDB" id="A0A023FDX5"/>
<feature type="region of interest" description="Disordered" evidence="1">
    <location>
        <begin position="60"/>
        <end position="93"/>
    </location>
</feature>
<sequence>MTQSTWRSLSRLLKCFLVLQTHAREISTYYKYYHQSLMPGAWYFMPIQHLAYKIQMPHETNAKKSRRGRQLVVSDPALKPSRSKTAPRLRDSKFSFGHRESLLRSTARTDRLTN</sequence>
<protein>
    <submittedName>
        <fullName evidence="3">Putative secreted protein</fullName>
    </submittedName>
</protein>
<evidence type="ECO:0000313" key="3">
    <source>
        <dbReference type="EMBL" id="JAC18973.1"/>
    </source>
</evidence>
<dbReference type="EMBL" id="GBBK01005509">
    <property type="protein sequence ID" value="JAC18973.1"/>
    <property type="molecule type" value="mRNA"/>
</dbReference>
<accession>A0A023FDX5</accession>
<feature type="signal peptide" evidence="2">
    <location>
        <begin position="1"/>
        <end position="23"/>
    </location>
</feature>
<name>A0A023FDX5_AMBCJ</name>
<evidence type="ECO:0000256" key="1">
    <source>
        <dbReference type="SAM" id="MobiDB-lite"/>
    </source>
</evidence>
<proteinExistence type="evidence at transcript level"/>
<evidence type="ECO:0000256" key="2">
    <source>
        <dbReference type="SAM" id="SignalP"/>
    </source>
</evidence>